<accession>A0A9P5SSI9</accession>
<dbReference type="Pfam" id="PF00583">
    <property type="entry name" value="Acetyltransf_1"/>
    <property type="match status" value="1"/>
</dbReference>
<dbReference type="EMBL" id="JAAAUY010000022">
    <property type="protein sequence ID" value="KAF9337578.1"/>
    <property type="molecule type" value="Genomic_DNA"/>
</dbReference>
<protein>
    <recommendedName>
        <fullName evidence="2">N-acetyltransferase domain-containing protein</fullName>
    </recommendedName>
</protein>
<dbReference type="InterPro" id="IPR016181">
    <property type="entry name" value="Acyl_CoA_acyltransferase"/>
</dbReference>
<dbReference type="GO" id="GO:0008080">
    <property type="term" value="F:N-acetyltransferase activity"/>
    <property type="evidence" value="ECO:0007669"/>
    <property type="project" value="InterPro"/>
</dbReference>
<dbReference type="InterPro" id="IPR050769">
    <property type="entry name" value="NAT_camello-type"/>
</dbReference>
<comment type="caution">
    <text evidence="3">The sequence shown here is derived from an EMBL/GenBank/DDBJ whole genome shotgun (WGS) entry which is preliminary data.</text>
</comment>
<dbReference type="InterPro" id="IPR000182">
    <property type="entry name" value="GNAT_dom"/>
</dbReference>
<keyword evidence="1" id="KW-0808">Transferase</keyword>
<dbReference type="SUPFAM" id="SSF55729">
    <property type="entry name" value="Acyl-CoA N-acyltransferases (Nat)"/>
    <property type="match status" value="1"/>
</dbReference>
<gene>
    <name evidence="3" type="ORF">BG006_003973</name>
</gene>
<dbReference type="PANTHER" id="PTHR13947:SF37">
    <property type="entry name" value="LD18367P"/>
    <property type="match status" value="1"/>
</dbReference>
<feature type="domain" description="N-acetyltransferase" evidence="2">
    <location>
        <begin position="1"/>
        <end position="182"/>
    </location>
</feature>
<reference evidence="3" key="1">
    <citation type="journal article" date="2020" name="Fungal Divers.">
        <title>Resolving the Mortierellaceae phylogeny through synthesis of multi-gene phylogenetics and phylogenomics.</title>
        <authorList>
            <person name="Vandepol N."/>
            <person name="Liber J."/>
            <person name="Desiro A."/>
            <person name="Na H."/>
            <person name="Kennedy M."/>
            <person name="Barry K."/>
            <person name="Grigoriev I.V."/>
            <person name="Miller A.N."/>
            <person name="O'Donnell K."/>
            <person name="Stajich J.E."/>
            <person name="Bonito G."/>
        </authorList>
    </citation>
    <scope>NUCLEOTIDE SEQUENCE</scope>
    <source>
        <strain evidence="3">NVP1</strain>
    </source>
</reference>
<proteinExistence type="predicted"/>
<dbReference type="AlphaFoldDB" id="A0A9P5SSI9"/>
<dbReference type="Proteomes" id="UP000696485">
    <property type="component" value="Unassembled WGS sequence"/>
</dbReference>
<dbReference type="PROSITE" id="PS51186">
    <property type="entry name" value="GNAT"/>
    <property type="match status" value="1"/>
</dbReference>
<name>A0A9P5SSI9_9FUNG</name>
<evidence type="ECO:0000256" key="1">
    <source>
        <dbReference type="ARBA" id="ARBA00022679"/>
    </source>
</evidence>
<keyword evidence="4" id="KW-1185">Reference proteome</keyword>
<dbReference type="PANTHER" id="PTHR13947">
    <property type="entry name" value="GNAT FAMILY N-ACETYLTRANSFERASE"/>
    <property type="match status" value="1"/>
</dbReference>
<organism evidence="3 4">
    <name type="scientific">Podila minutissima</name>
    <dbReference type="NCBI Taxonomy" id="64525"/>
    <lineage>
        <taxon>Eukaryota</taxon>
        <taxon>Fungi</taxon>
        <taxon>Fungi incertae sedis</taxon>
        <taxon>Mucoromycota</taxon>
        <taxon>Mortierellomycotina</taxon>
        <taxon>Mortierellomycetes</taxon>
        <taxon>Mortierellales</taxon>
        <taxon>Mortierellaceae</taxon>
        <taxon>Podila</taxon>
    </lineage>
</organism>
<dbReference type="CDD" id="cd04301">
    <property type="entry name" value="NAT_SF"/>
    <property type="match status" value="1"/>
</dbReference>
<evidence type="ECO:0000259" key="2">
    <source>
        <dbReference type="PROSITE" id="PS51186"/>
    </source>
</evidence>
<sequence length="182" mass="20505">MSKRDQQAVHDLVQAGLKERWGDEYNPTYNKDLDDIYGYYVELLKCSVAVLEHPEQGPIGCGVLIPLPAKDEFGTWQAAPNLTRSKRSADEATVDYAMNEDLDPDVKKCRMVRVSVDSAHRGQGHAKSIVKYLMDAARSRGFHKVIVETTTPWISAVKLYESLGYAVVDANEENVHFEYVLE</sequence>
<evidence type="ECO:0000313" key="3">
    <source>
        <dbReference type="EMBL" id="KAF9337578.1"/>
    </source>
</evidence>
<evidence type="ECO:0000313" key="4">
    <source>
        <dbReference type="Proteomes" id="UP000696485"/>
    </source>
</evidence>
<dbReference type="Gene3D" id="3.40.630.30">
    <property type="match status" value="1"/>
</dbReference>